<organism evidence="11 12">
    <name type="scientific">Desulfonatronum thiosulfatophilum</name>
    <dbReference type="NCBI Taxonomy" id="617002"/>
    <lineage>
        <taxon>Bacteria</taxon>
        <taxon>Pseudomonadati</taxon>
        <taxon>Thermodesulfobacteriota</taxon>
        <taxon>Desulfovibrionia</taxon>
        <taxon>Desulfovibrionales</taxon>
        <taxon>Desulfonatronaceae</taxon>
        <taxon>Desulfonatronum</taxon>
    </lineage>
</organism>
<keyword evidence="5" id="KW-0819">tRNA processing</keyword>
<keyword evidence="8" id="KW-0067">ATP-binding</keyword>
<name>A0A1G6DD35_9BACT</name>
<proteinExistence type="inferred from homology"/>
<evidence type="ECO:0000256" key="3">
    <source>
        <dbReference type="ARBA" id="ARBA00019010"/>
    </source>
</evidence>
<comment type="subcellular location">
    <subcellularLocation>
        <location evidence="1">Cytoplasm</location>
    </subcellularLocation>
</comment>
<keyword evidence="6" id="KW-0479">Metal-binding</keyword>
<keyword evidence="9" id="KW-0460">Magnesium</keyword>
<evidence type="ECO:0000256" key="5">
    <source>
        <dbReference type="ARBA" id="ARBA00022694"/>
    </source>
</evidence>
<evidence type="ECO:0000256" key="10">
    <source>
        <dbReference type="ARBA" id="ARBA00032441"/>
    </source>
</evidence>
<sequence>MQPLPSSLHFFLQDHDATIALGAFLADVMLAEQFFPALLLDGELGAGKTTFVRGLVHALPGGDQAEVASPSFNYLNNYPTTPETFHFDFYRLRDFGPDDDLLDALHDPSKLVIVEWAAYCPSRHLPTDHLAMRFTPVAGGRRVDVVFKGKNSEGIMESFDKTLPSNFLYHDAMQGAFPSCGS</sequence>
<evidence type="ECO:0000313" key="11">
    <source>
        <dbReference type="EMBL" id="SDB43032.1"/>
    </source>
</evidence>
<evidence type="ECO:0000256" key="4">
    <source>
        <dbReference type="ARBA" id="ARBA00022490"/>
    </source>
</evidence>
<reference evidence="11 12" key="1">
    <citation type="submission" date="2016-10" db="EMBL/GenBank/DDBJ databases">
        <authorList>
            <person name="de Groot N.N."/>
        </authorList>
    </citation>
    <scope>NUCLEOTIDE SEQUENCE [LARGE SCALE GENOMIC DNA]</scope>
    <source>
        <strain evidence="11 12">ASO4-2</strain>
    </source>
</reference>
<dbReference type="GO" id="GO:0046872">
    <property type="term" value="F:metal ion binding"/>
    <property type="evidence" value="ECO:0007669"/>
    <property type="project" value="UniProtKB-KW"/>
</dbReference>
<dbReference type="PANTHER" id="PTHR33540:SF2">
    <property type="entry name" value="TRNA THREONYLCARBAMOYLADENOSINE BIOSYNTHESIS PROTEIN TSAE"/>
    <property type="match status" value="1"/>
</dbReference>
<evidence type="ECO:0000256" key="1">
    <source>
        <dbReference type="ARBA" id="ARBA00004496"/>
    </source>
</evidence>
<dbReference type="RefSeq" id="WP_092121069.1">
    <property type="nucleotide sequence ID" value="NZ_FMXO01000011.1"/>
</dbReference>
<dbReference type="GO" id="GO:0005737">
    <property type="term" value="C:cytoplasm"/>
    <property type="evidence" value="ECO:0007669"/>
    <property type="project" value="UniProtKB-SubCell"/>
</dbReference>
<dbReference type="GO" id="GO:0002949">
    <property type="term" value="P:tRNA threonylcarbamoyladenosine modification"/>
    <property type="evidence" value="ECO:0007669"/>
    <property type="project" value="InterPro"/>
</dbReference>
<evidence type="ECO:0000256" key="6">
    <source>
        <dbReference type="ARBA" id="ARBA00022723"/>
    </source>
</evidence>
<dbReference type="SUPFAM" id="SSF52540">
    <property type="entry name" value="P-loop containing nucleoside triphosphate hydrolases"/>
    <property type="match status" value="1"/>
</dbReference>
<dbReference type="NCBIfam" id="TIGR00150">
    <property type="entry name" value="T6A_YjeE"/>
    <property type="match status" value="1"/>
</dbReference>
<dbReference type="OrthoDB" id="9815896at2"/>
<evidence type="ECO:0000256" key="2">
    <source>
        <dbReference type="ARBA" id="ARBA00007599"/>
    </source>
</evidence>
<protein>
    <recommendedName>
        <fullName evidence="3">tRNA threonylcarbamoyladenosine biosynthesis protein TsaE</fullName>
    </recommendedName>
    <alternativeName>
        <fullName evidence="10">t(6)A37 threonylcarbamoyladenosine biosynthesis protein TsaE</fullName>
    </alternativeName>
</protein>
<evidence type="ECO:0000256" key="9">
    <source>
        <dbReference type="ARBA" id="ARBA00022842"/>
    </source>
</evidence>
<dbReference type="PANTHER" id="PTHR33540">
    <property type="entry name" value="TRNA THREONYLCARBAMOYLADENOSINE BIOSYNTHESIS PROTEIN TSAE"/>
    <property type="match status" value="1"/>
</dbReference>
<dbReference type="AlphaFoldDB" id="A0A1G6DD35"/>
<dbReference type="InterPro" id="IPR027417">
    <property type="entry name" value="P-loop_NTPase"/>
</dbReference>
<keyword evidence="4" id="KW-0963">Cytoplasm</keyword>
<dbReference type="Pfam" id="PF02367">
    <property type="entry name" value="TsaE"/>
    <property type="match status" value="1"/>
</dbReference>
<keyword evidence="12" id="KW-1185">Reference proteome</keyword>
<dbReference type="InterPro" id="IPR003442">
    <property type="entry name" value="T6A_TsaE"/>
</dbReference>
<evidence type="ECO:0000256" key="8">
    <source>
        <dbReference type="ARBA" id="ARBA00022840"/>
    </source>
</evidence>
<evidence type="ECO:0000313" key="12">
    <source>
        <dbReference type="Proteomes" id="UP000198771"/>
    </source>
</evidence>
<dbReference type="Gene3D" id="3.40.50.300">
    <property type="entry name" value="P-loop containing nucleotide triphosphate hydrolases"/>
    <property type="match status" value="1"/>
</dbReference>
<comment type="similarity">
    <text evidence="2">Belongs to the TsaE family.</text>
</comment>
<dbReference type="GO" id="GO:0005524">
    <property type="term" value="F:ATP binding"/>
    <property type="evidence" value="ECO:0007669"/>
    <property type="project" value="UniProtKB-KW"/>
</dbReference>
<keyword evidence="7" id="KW-0547">Nucleotide-binding</keyword>
<dbReference type="STRING" id="617002.SAMN05660653_02068"/>
<dbReference type="EMBL" id="FMXO01000011">
    <property type="protein sequence ID" value="SDB43032.1"/>
    <property type="molecule type" value="Genomic_DNA"/>
</dbReference>
<evidence type="ECO:0000256" key="7">
    <source>
        <dbReference type="ARBA" id="ARBA00022741"/>
    </source>
</evidence>
<accession>A0A1G6DD35</accession>
<gene>
    <name evidence="11" type="ORF">SAMN05660653_02068</name>
</gene>
<dbReference type="Proteomes" id="UP000198771">
    <property type="component" value="Unassembled WGS sequence"/>
</dbReference>